<dbReference type="InterPro" id="IPR001660">
    <property type="entry name" value="SAM"/>
</dbReference>
<dbReference type="SMART" id="SM00454">
    <property type="entry name" value="SAM"/>
    <property type="match status" value="1"/>
</dbReference>
<dbReference type="EMBL" id="WJQU01000001">
    <property type="protein sequence ID" value="KAJ6649237.1"/>
    <property type="molecule type" value="Genomic_DNA"/>
</dbReference>
<dbReference type="Pfam" id="PF18017">
    <property type="entry name" value="SAM_4"/>
    <property type="match status" value="1"/>
</dbReference>
<name>A0A9Q0S8H1_9DIPT</name>
<dbReference type="InterPro" id="IPR039161">
    <property type="entry name" value="C19orf47-like"/>
</dbReference>
<evidence type="ECO:0000313" key="3">
    <source>
        <dbReference type="Proteomes" id="UP001151699"/>
    </source>
</evidence>
<proteinExistence type="predicted"/>
<dbReference type="PROSITE" id="PS50105">
    <property type="entry name" value="SAM_DOMAIN"/>
    <property type="match status" value="1"/>
</dbReference>
<dbReference type="OrthoDB" id="10067653at2759"/>
<protein>
    <recommendedName>
        <fullName evidence="1">SAM domain-containing protein</fullName>
    </recommendedName>
</protein>
<evidence type="ECO:0000259" key="1">
    <source>
        <dbReference type="PROSITE" id="PS50105"/>
    </source>
</evidence>
<dbReference type="InterPro" id="IPR013761">
    <property type="entry name" value="SAM/pointed_sf"/>
</dbReference>
<dbReference type="Gene3D" id="1.10.150.50">
    <property type="entry name" value="Transcription Factor, Ets-1"/>
    <property type="match status" value="1"/>
</dbReference>
<accession>A0A9Q0S8H1</accession>
<evidence type="ECO:0000313" key="2">
    <source>
        <dbReference type="EMBL" id="KAJ6649237.1"/>
    </source>
</evidence>
<dbReference type="Pfam" id="PF17740">
    <property type="entry name" value="DUF5577"/>
    <property type="match status" value="1"/>
</dbReference>
<dbReference type="InterPro" id="IPR041477">
    <property type="entry name" value="DUF5577"/>
</dbReference>
<comment type="caution">
    <text evidence="2">The sequence shown here is derived from an EMBL/GenBank/DDBJ whole genome shotgun (WGS) entry which is preliminary data.</text>
</comment>
<reference evidence="2" key="1">
    <citation type="submission" date="2022-07" db="EMBL/GenBank/DDBJ databases">
        <authorList>
            <person name="Trinca V."/>
            <person name="Uliana J.V.C."/>
            <person name="Torres T.T."/>
            <person name="Ward R.J."/>
            <person name="Monesi N."/>
        </authorList>
    </citation>
    <scope>NUCLEOTIDE SEQUENCE</scope>
    <source>
        <strain evidence="2">HSMRA1968</strain>
        <tissue evidence="2">Whole embryos</tissue>
    </source>
</reference>
<keyword evidence="3" id="KW-1185">Reference proteome</keyword>
<dbReference type="InterPro" id="IPR040772">
    <property type="entry name" value="C19orf47_SAM"/>
</dbReference>
<dbReference type="PANTHER" id="PTHR21359:SF1">
    <property type="entry name" value="DUF5577 DOMAIN-CONTAINING PROTEIN"/>
    <property type="match status" value="1"/>
</dbReference>
<sequence length="382" mass="42447">MQSTANTWVKFFVAAGIPNTNAACYAHVFHENRIQMDMLSDLNKEYLREMGITPMGDVIAILRHAKNVSEQSARDKILNENDTRIPVAAVPATITSSNKISLKSQVTSNNTSKTETAVVLPKPARRVLPEHEGQYKIVLPSGTTQRSKEILAKRALLYADKPDKNSVFERLQKHDSEVSEPSIKIVGLDKPTSSVFSRLGGLRDSPPVELAGILKKPEKRQSFGGVSKKLVKPQKVILVHKRPAKAATMVADEYERLPEKSVSFSSEDEILEIEARPLPKPGKKMSNASSIKTRLGMGVTKSQLSTSLNRSRRVSQTNAEIRKITKTQPNNQNWSKMKSDLIDSRNVSIKSRLTLKKHSSPIRGAKKKETISSVFDRLGFNN</sequence>
<dbReference type="AlphaFoldDB" id="A0A9Q0S8H1"/>
<feature type="domain" description="SAM" evidence="1">
    <location>
        <begin position="1"/>
        <end position="71"/>
    </location>
</feature>
<dbReference type="Proteomes" id="UP001151699">
    <property type="component" value="Chromosome A"/>
</dbReference>
<dbReference type="SUPFAM" id="SSF47769">
    <property type="entry name" value="SAM/Pointed domain"/>
    <property type="match status" value="1"/>
</dbReference>
<organism evidence="2 3">
    <name type="scientific">Pseudolycoriella hygida</name>
    <dbReference type="NCBI Taxonomy" id="35572"/>
    <lineage>
        <taxon>Eukaryota</taxon>
        <taxon>Metazoa</taxon>
        <taxon>Ecdysozoa</taxon>
        <taxon>Arthropoda</taxon>
        <taxon>Hexapoda</taxon>
        <taxon>Insecta</taxon>
        <taxon>Pterygota</taxon>
        <taxon>Neoptera</taxon>
        <taxon>Endopterygota</taxon>
        <taxon>Diptera</taxon>
        <taxon>Nematocera</taxon>
        <taxon>Sciaroidea</taxon>
        <taxon>Sciaridae</taxon>
        <taxon>Pseudolycoriella</taxon>
    </lineage>
</organism>
<dbReference type="GO" id="GO:0005634">
    <property type="term" value="C:nucleus"/>
    <property type="evidence" value="ECO:0007669"/>
    <property type="project" value="TreeGrafter"/>
</dbReference>
<gene>
    <name evidence="2" type="ORF">Bhyg_04471</name>
</gene>
<dbReference type="PANTHER" id="PTHR21359">
    <property type="entry name" value="DUF5577 DOMAIN-CONTAINING PROTEIN"/>
    <property type="match status" value="1"/>
</dbReference>
<dbReference type="CDD" id="cd09531">
    <property type="entry name" value="SAM_CS047"/>
    <property type="match status" value="1"/>
</dbReference>